<proteinExistence type="predicted"/>
<protein>
    <submittedName>
        <fullName evidence="2">EFRF3 protein</fullName>
    </submittedName>
</protein>
<keyword evidence="1" id="KW-1133">Transmembrane helix</keyword>
<sequence length="96" mass="11309">NLIYKKATNPQNLIHTKLSEDQKEQQIAATITTMIALNINFFFIYSNGRNNPEITSQDRQIHKRQPSNDTDIEMVRNIKNVYTILPIETRYLFKHC</sequence>
<evidence type="ECO:0000313" key="2">
    <source>
        <dbReference type="EMBL" id="AAA16723.1"/>
    </source>
</evidence>
<feature type="transmembrane region" description="Helical" evidence="1">
    <location>
        <begin position="27"/>
        <end position="45"/>
    </location>
</feature>
<keyword evidence="1" id="KW-0472">Membrane</keyword>
<keyword evidence="1" id="KW-0812">Transmembrane</keyword>
<gene>
    <name evidence="2" type="primary">EFRF3</name>
</gene>
<evidence type="ECO:0000256" key="1">
    <source>
        <dbReference type="SAM" id="Phobius"/>
    </source>
</evidence>
<feature type="non-terminal residue" evidence="2">
    <location>
        <position position="1"/>
    </location>
</feature>
<accession>Q69040</accession>
<reference evidence="2" key="1">
    <citation type="journal article" date="1994" name="J. Virol.">
        <title>Nucleotide sequence analysis of a 38.5-kilobase-pair region of the genome of human herpesvirus 6 encoding human cytomegalovirus immediate-early gene homologs and transactivating functions.</title>
        <authorList>
            <person name="Nicholas J."/>
            <person name="Martin M."/>
        </authorList>
    </citation>
    <scope>NUCLEOTIDE SEQUENCE</scope>
    <source>
        <strain evidence="2">U1102</strain>
    </source>
</reference>
<organism evidence="2">
    <name type="scientific">Human betaherpesvirus 6A</name>
    <dbReference type="NCBI Taxonomy" id="32603"/>
    <lineage>
        <taxon>Viruses</taxon>
        <taxon>Duplodnaviria</taxon>
        <taxon>Heunggongvirae</taxon>
        <taxon>Peploviricota</taxon>
        <taxon>Herviviricetes</taxon>
        <taxon>Herpesvirales</taxon>
        <taxon>Orthoherpesviridae</taxon>
        <taxon>Betaherpesvirinae</taxon>
        <taxon>Roseolovirus</taxon>
        <taxon>Roseolovirus humanbeta6a</taxon>
    </lineage>
</organism>
<name>Q69040_9BETA</name>
<dbReference type="PIR" id="T09310">
    <property type="entry name" value="T09310"/>
</dbReference>
<dbReference type="EMBL" id="L25528">
    <property type="protein sequence ID" value="AAA16723.1"/>
    <property type="molecule type" value="Genomic_DNA"/>
</dbReference>